<sequence>MAYQTGTASDVNDLLDKFRLFAIAQGWTANRWATVGSGRELCIQKSSAYFNFRAWNNETALVNGSNEASKTGIAINGSDGYNGANAWDRQPGYPQRQSGTTVDQAHAWFPLVINLGPFPAYHFFAPDSKTLYAEVEISTGIFLRFGCGSLDLFNPAAPGGGRFFYATGGQHVTNTTSPSSWLGLDSDNTSYALEEVPFRCADYCASQAGSGLTGSYVRVQHDSFNNWAFSGRESSTSNTGSFCQGGGVHDRPIRDLSPNSLNGVGVLLPNIVSVNRNQEYLNPIGTVPGMRYMDMTNYLPGDEFTLGSDTWKVFPWYAKGGRSGQRGIAYLKVA</sequence>
<evidence type="ECO:0008006" key="3">
    <source>
        <dbReference type="Google" id="ProtNLM"/>
    </source>
</evidence>
<name>A0A976SG41_9CAUD</name>
<proteinExistence type="predicted"/>
<organism evidence="1 2">
    <name type="scientific">Xanthomonas phage vB_Xar_IVIA-DoCa3</name>
    <dbReference type="NCBI Taxonomy" id="2968248"/>
    <lineage>
        <taxon>Viruses</taxon>
        <taxon>Duplodnaviria</taxon>
        <taxon>Heunggongvirae</taxon>
        <taxon>Uroviricota</taxon>
        <taxon>Caudoviricetes</taxon>
        <taxon>Queuovirinae</taxon>
        <taxon>Nipunavirus</taxon>
        <taxon>Nipunavirus Doca3</taxon>
    </lineage>
</organism>
<accession>A0A976SG41</accession>
<dbReference type="Proteomes" id="UP001065341">
    <property type="component" value="Segment"/>
</dbReference>
<gene>
    <name evidence="1" type="ORF">IVIADoCa3_18</name>
</gene>
<evidence type="ECO:0000313" key="1">
    <source>
        <dbReference type="EMBL" id="UUW40257.1"/>
    </source>
</evidence>
<keyword evidence="2" id="KW-1185">Reference proteome</keyword>
<protein>
    <recommendedName>
        <fullName evidence="3">Virion structural protein</fullName>
    </recommendedName>
</protein>
<reference evidence="1" key="1">
    <citation type="submission" date="2022-07" db="EMBL/GenBank/DDBJ databases">
        <title>Comparative analysis of new lytic phages for the biological control of phytopathogenic Xanthomonas spp.</title>
        <authorList>
            <person name="Domingo-Calap M.L."/>
            <person name="Bernabeu-Gimeno M."/>
            <person name="Aure C.M."/>
            <person name="Marco-Noales E."/>
            <person name="Domingo-Calap P."/>
        </authorList>
    </citation>
    <scope>NUCLEOTIDE SEQUENCE</scope>
</reference>
<evidence type="ECO:0000313" key="2">
    <source>
        <dbReference type="Proteomes" id="UP001065341"/>
    </source>
</evidence>
<dbReference type="EMBL" id="ON911540">
    <property type="protein sequence ID" value="UUW40257.1"/>
    <property type="molecule type" value="Genomic_DNA"/>
</dbReference>